<feature type="transmembrane region" description="Helical" evidence="2">
    <location>
        <begin position="172"/>
        <end position="192"/>
    </location>
</feature>
<dbReference type="Proteomes" id="UP001203852">
    <property type="component" value="Unassembled WGS sequence"/>
</dbReference>
<gene>
    <name evidence="4" type="ORF">EDD36DRAFT_308911</name>
</gene>
<evidence type="ECO:0000259" key="3">
    <source>
        <dbReference type="Pfam" id="PF24841"/>
    </source>
</evidence>
<feature type="transmembrane region" description="Helical" evidence="2">
    <location>
        <begin position="141"/>
        <end position="160"/>
    </location>
</feature>
<feature type="compositionally biased region" description="Polar residues" evidence="1">
    <location>
        <begin position="79"/>
        <end position="93"/>
    </location>
</feature>
<sequence length="245" mass="26828">MNRKQRRAQDTKSTPLKSAEDIPLARPDFTRPTTKTLYEIAAERQAELNAKAGKPDTNSGGIKPENVVHLKIGKDGQIEPQSPSPNDTTTPESASAVPETPWLDAILLATSLSAVHFTLEVLTVHQYAQDLHFPPIIRHTIFVAWPTLIAIIALFHGLLFPASFTRTIPAQILLLRQIVYVAIANIAGCYLINVTNDKGYYAVMKSAPGIGTIWVWSVLELGLFGALAGVVGPGIYAWWNDYGIF</sequence>
<evidence type="ECO:0000256" key="2">
    <source>
        <dbReference type="SAM" id="Phobius"/>
    </source>
</evidence>
<protein>
    <recommendedName>
        <fullName evidence="3">DUF7719 domain-containing protein</fullName>
    </recommendedName>
</protein>
<dbReference type="AlphaFoldDB" id="A0AAN6DUE0"/>
<evidence type="ECO:0000313" key="5">
    <source>
        <dbReference type="Proteomes" id="UP001203852"/>
    </source>
</evidence>
<dbReference type="Pfam" id="PF24841">
    <property type="entry name" value="DUF7719"/>
    <property type="match status" value="1"/>
</dbReference>
<dbReference type="PANTHER" id="PTHR37846">
    <property type="entry name" value="YALI0B21296P"/>
    <property type="match status" value="1"/>
</dbReference>
<accession>A0AAN6DUE0</accession>
<feature type="domain" description="DUF7719" evidence="3">
    <location>
        <begin position="176"/>
        <end position="244"/>
    </location>
</feature>
<dbReference type="PANTHER" id="PTHR37846:SF1">
    <property type="entry name" value="DEACETYLASE-LIKE PROTEIN"/>
    <property type="match status" value="1"/>
</dbReference>
<evidence type="ECO:0000256" key="1">
    <source>
        <dbReference type="SAM" id="MobiDB-lite"/>
    </source>
</evidence>
<dbReference type="EMBL" id="MU404357">
    <property type="protein sequence ID" value="KAI1610985.1"/>
    <property type="molecule type" value="Genomic_DNA"/>
</dbReference>
<feature type="region of interest" description="Disordered" evidence="1">
    <location>
        <begin position="75"/>
        <end position="96"/>
    </location>
</feature>
<keyword evidence="2" id="KW-0812">Transmembrane</keyword>
<keyword evidence="2" id="KW-1133">Transmembrane helix</keyword>
<keyword evidence="2" id="KW-0472">Membrane</keyword>
<keyword evidence="5" id="KW-1185">Reference proteome</keyword>
<feature type="transmembrane region" description="Helical" evidence="2">
    <location>
        <begin position="213"/>
        <end position="239"/>
    </location>
</feature>
<name>A0AAN6DUE0_9EURO</name>
<proteinExistence type="predicted"/>
<feature type="region of interest" description="Disordered" evidence="1">
    <location>
        <begin position="1"/>
        <end position="35"/>
    </location>
</feature>
<dbReference type="InterPro" id="IPR056136">
    <property type="entry name" value="DUF7719"/>
</dbReference>
<comment type="caution">
    <text evidence="4">The sequence shown here is derived from an EMBL/GenBank/DDBJ whole genome shotgun (WGS) entry which is preliminary data.</text>
</comment>
<organism evidence="4 5">
    <name type="scientific">Exophiala viscosa</name>
    <dbReference type="NCBI Taxonomy" id="2486360"/>
    <lineage>
        <taxon>Eukaryota</taxon>
        <taxon>Fungi</taxon>
        <taxon>Dikarya</taxon>
        <taxon>Ascomycota</taxon>
        <taxon>Pezizomycotina</taxon>
        <taxon>Eurotiomycetes</taxon>
        <taxon>Chaetothyriomycetidae</taxon>
        <taxon>Chaetothyriales</taxon>
        <taxon>Herpotrichiellaceae</taxon>
        <taxon>Exophiala</taxon>
    </lineage>
</organism>
<reference evidence="4" key="1">
    <citation type="journal article" date="2022" name="bioRxiv">
        <title>Deciphering the potential niche of two novel black yeast fungi from a biological soil crust based on their genomes, phenotypes, and melanin regulation.</title>
        <authorList>
            <consortium name="DOE Joint Genome Institute"/>
            <person name="Carr E.C."/>
            <person name="Barton Q."/>
            <person name="Grambo S."/>
            <person name="Sullivan M."/>
            <person name="Renfro C.M."/>
            <person name="Kuo A."/>
            <person name="Pangilinan J."/>
            <person name="Lipzen A."/>
            <person name="Keymanesh K."/>
            <person name="Savage E."/>
            <person name="Barry K."/>
            <person name="Grigoriev I.V."/>
            <person name="Riekhof W.R."/>
            <person name="Harris S.S."/>
        </authorList>
    </citation>
    <scope>NUCLEOTIDE SEQUENCE</scope>
    <source>
        <strain evidence="4">JF 03-4F</strain>
    </source>
</reference>
<evidence type="ECO:0000313" key="4">
    <source>
        <dbReference type="EMBL" id="KAI1610985.1"/>
    </source>
</evidence>